<reference evidence="2 3" key="1">
    <citation type="submission" date="2020-01" db="EMBL/GenBank/DDBJ databases">
        <title>Muriicola jejuensis KCTC 22299.</title>
        <authorList>
            <person name="Wang G."/>
        </authorList>
    </citation>
    <scope>NUCLEOTIDE SEQUENCE [LARGE SCALE GENOMIC DNA]</scope>
    <source>
        <strain evidence="2 3">KCTC 22299</strain>
    </source>
</reference>
<evidence type="ECO:0000259" key="1">
    <source>
        <dbReference type="PROSITE" id="PS50983"/>
    </source>
</evidence>
<gene>
    <name evidence="2" type="ORF">GWK09_10665</name>
</gene>
<name>A0A6P0UEU1_9FLAO</name>
<protein>
    <submittedName>
        <fullName evidence="2">ABC transporter substrate-binding protein</fullName>
    </submittedName>
</protein>
<proteinExistence type="predicted"/>
<dbReference type="PROSITE" id="PS50983">
    <property type="entry name" value="FE_B12_PBP"/>
    <property type="match status" value="1"/>
</dbReference>
<accession>A0A6P0UEU1</accession>
<comment type="caution">
    <text evidence="2">The sequence shown here is derived from an EMBL/GenBank/DDBJ whole genome shotgun (WGS) entry which is preliminary data.</text>
</comment>
<dbReference type="PANTHER" id="PTHR30535">
    <property type="entry name" value="VITAMIN B12-BINDING PROTEIN"/>
    <property type="match status" value="1"/>
</dbReference>
<dbReference type="AlphaFoldDB" id="A0A6P0UEU1"/>
<dbReference type="PANTHER" id="PTHR30535:SF34">
    <property type="entry name" value="MOLYBDATE-BINDING PROTEIN MOLA"/>
    <property type="match status" value="1"/>
</dbReference>
<dbReference type="SUPFAM" id="SSF53807">
    <property type="entry name" value="Helical backbone' metal receptor"/>
    <property type="match status" value="1"/>
</dbReference>
<evidence type="ECO:0000313" key="3">
    <source>
        <dbReference type="Proteomes" id="UP000468443"/>
    </source>
</evidence>
<dbReference type="CDD" id="cd01141">
    <property type="entry name" value="TroA_d"/>
    <property type="match status" value="1"/>
</dbReference>
<dbReference type="GO" id="GO:0071281">
    <property type="term" value="P:cellular response to iron ion"/>
    <property type="evidence" value="ECO:0007669"/>
    <property type="project" value="TreeGrafter"/>
</dbReference>
<dbReference type="RefSeq" id="WP_163693379.1">
    <property type="nucleotide sequence ID" value="NZ_FXTW01000002.1"/>
</dbReference>
<dbReference type="Pfam" id="PF01497">
    <property type="entry name" value="Peripla_BP_2"/>
    <property type="match status" value="1"/>
</dbReference>
<keyword evidence="3" id="KW-1185">Reference proteome</keyword>
<feature type="domain" description="Fe/B12 periplasmic-binding" evidence="1">
    <location>
        <begin position="99"/>
        <end position="371"/>
    </location>
</feature>
<dbReference type="Proteomes" id="UP000468443">
    <property type="component" value="Unassembled WGS sequence"/>
</dbReference>
<evidence type="ECO:0000313" key="2">
    <source>
        <dbReference type="EMBL" id="NER10980.1"/>
    </source>
</evidence>
<organism evidence="2 3">
    <name type="scientific">Muriicola jejuensis</name>
    <dbReference type="NCBI Taxonomy" id="504488"/>
    <lineage>
        <taxon>Bacteria</taxon>
        <taxon>Pseudomonadati</taxon>
        <taxon>Bacteroidota</taxon>
        <taxon>Flavobacteriia</taxon>
        <taxon>Flavobacteriales</taxon>
        <taxon>Flavobacteriaceae</taxon>
        <taxon>Muriicola</taxon>
    </lineage>
</organism>
<dbReference type="InterPro" id="IPR002491">
    <property type="entry name" value="ABC_transptr_periplasmic_BD"/>
</dbReference>
<dbReference type="Gene3D" id="3.40.50.1980">
    <property type="entry name" value="Nitrogenase molybdenum iron protein domain"/>
    <property type="match status" value="2"/>
</dbReference>
<dbReference type="PROSITE" id="PS51257">
    <property type="entry name" value="PROKAR_LIPOPROTEIN"/>
    <property type="match status" value="1"/>
</dbReference>
<dbReference type="EMBL" id="JAABOP010000002">
    <property type="protein sequence ID" value="NER10980.1"/>
    <property type="molecule type" value="Genomic_DNA"/>
</dbReference>
<dbReference type="InterPro" id="IPR050902">
    <property type="entry name" value="ABC_Transporter_SBP"/>
</dbReference>
<sequence length="384" mass="42777">MRIFIFIMLLSLISCREKAPDSGEAKSPPGDGLISHRVKYARGFEIDRISGGITVIRVLQPWPEAEEPFVYALIPRNSAGAINLEKEKYDAVIEVPVERVVVTSTTHIPALEALGVADRLVGFPGTDYISSDYTRGRVDSGAVANLGKNEMMNTEMTLSLRPDLVVGFGIASRNKAYETLIRSGIPVVYNGDWTEQTPLGKAEWIKFFAPFFQKEDQAEALFDSIAQAYSGARELAKKAGSVPAVMSGALYKDVWYAPGGDSWAAAFIRDANGSYLWDDTRDTGSLSLGLESVLSRADEADIWISPSQFTSYQELENANRHYTEFRPYRNRKIYTYALSKGKTGGLTFFELGPNRPDLILKDLIHIFHPEVLPDHEPYFFKPLQ</sequence>